<keyword evidence="5" id="KW-0547">Nucleotide-binding</keyword>
<dbReference type="PhylomeDB" id="A0A0G4G4H7"/>
<dbReference type="GO" id="GO:0000287">
    <property type="term" value="F:magnesium ion binding"/>
    <property type="evidence" value="ECO:0007669"/>
    <property type="project" value="InterPro"/>
</dbReference>
<comment type="similarity">
    <text evidence="2">Belongs to the pyrimidine 5'-nucleotidase family.</text>
</comment>
<reference evidence="10" key="1">
    <citation type="submission" date="2014-11" db="EMBL/GenBank/DDBJ databases">
        <authorList>
            <person name="Otto D Thomas"/>
            <person name="Naeem Raeece"/>
        </authorList>
    </citation>
    <scope>NUCLEOTIDE SEQUENCE</scope>
</reference>
<dbReference type="VEuPathDB" id="CryptoDB:Cvel_548"/>
<dbReference type="InterPro" id="IPR006434">
    <property type="entry name" value="Pyrimidine_nucleotidase_eu"/>
</dbReference>
<keyword evidence="8" id="KW-0546">Nucleotide metabolism</keyword>
<dbReference type="PANTHER" id="PTHR13045:SF0">
    <property type="entry name" value="7-METHYLGUANOSINE PHOSPHATE-SPECIFIC 5'-NUCLEOTIDASE"/>
    <property type="match status" value="1"/>
</dbReference>
<organism evidence="10">
    <name type="scientific">Chromera velia CCMP2878</name>
    <dbReference type="NCBI Taxonomy" id="1169474"/>
    <lineage>
        <taxon>Eukaryota</taxon>
        <taxon>Sar</taxon>
        <taxon>Alveolata</taxon>
        <taxon>Colpodellida</taxon>
        <taxon>Chromeraceae</taxon>
        <taxon>Chromera</taxon>
    </lineage>
</organism>
<dbReference type="EC" id="3.1.3.5" evidence="3"/>
<evidence type="ECO:0000256" key="2">
    <source>
        <dbReference type="ARBA" id="ARBA00008389"/>
    </source>
</evidence>
<keyword evidence="6" id="KW-0378">Hydrolase</keyword>
<feature type="region of interest" description="Disordered" evidence="9">
    <location>
        <begin position="1"/>
        <end position="22"/>
    </location>
</feature>
<dbReference type="InterPro" id="IPR023214">
    <property type="entry name" value="HAD_sf"/>
</dbReference>
<evidence type="ECO:0000256" key="8">
    <source>
        <dbReference type="ARBA" id="ARBA00023080"/>
    </source>
</evidence>
<evidence type="ECO:0000256" key="7">
    <source>
        <dbReference type="ARBA" id="ARBA00022842"/>
    </source>
</evidence>
<dbReference type="SFLD" id="SFLDG01128">
    <property type="entry name" value="C1.4:_5'-Nucleotidase_Like"/>
    <property type="match status" value="1"/>
</dbReference>
<accession>A0A0G4G4H7</accession>
<sequence>MSQQASSVLQKETAEREGYETPGGRILFRDEAEFQKKKTVLVSGGPEHVHFVVDFDRTLTAHKLEDGSVASSSHGALESPIVFDQDTLVHLKELTEKYYPIEICHEKTQEEKIPFMLEWWGTAHELMLKAKVKQTAIGDCVRASSMALRKGARELLLECRNAQIPLLLFSAGLHDVIVEALKMWGYGEDKNIHVVSNRMIFNGGEITGFTEPIIHTFCKNEGSARTLLGDEYTQAVDHRESVILLGDSLGDVHMIDGASGLTDTRKNVIRIGFLNDKFDDLREKYLNEYDVVLEGDCSMKFVLDLLRSIEGFGGGTG</sequence>
<evidence type="ECO:0000256" key="4">
    <source>
        <dbReference type="ARBA" id="ARBA00022723"/>
    </source>
</evidence>
<comment type="catalytic activity">
    <reaction evidence="1">
        <text>a ribonucleoside 5'-phosphate + H2O = a ribonucleoside + phosphate</text>
        <dbReference type="Rhea" id="RHEA:12484"/>
        <dbReference type="ChEBI" id="CHEBI:15377"/>
        <dbReference type="ChEBI" id="CHEBI:18254"/>
        <dbReference type="ChEBI" id="CHEBI:43474"/>
        <dbReference type="ChEBI" id="CHEBI:58043"/>
        <dbReference type="EC" id="3.1.3.5"/>
    </reaction>
</comment>
<protein>
    <recommendedName>
        <fullName evidence="3">5'-nucleotidase</fullName>
        <ecNumber evidence="3">3.1.3.5</ecNumber>
    </recommendedName>
</protein>
<dbReference type="Pfam" id="PF05822">
    <property type="entry name" value="UMPH-1"/>
    <property type="match status" value="1"/>
</dbReference>
<keyword evidence="4" id="KW-0479">Metal-binding</keyword>
<dbReference type="GO" id="GO:0005737">
    <property type="term" value="C:cytoplasm"/>
    <property type="evidence" value="ECO:0007669"/>
    <property type="project" value="InterPro"/>
</dbReference>
<dbReference type="GO" id="GO:0008253">
    <property type="term" value="F:5'-nucleotidase activity"/>
    <property type="evidence" value="ECO:0007669"/>
    <property type="project" value="UniProtKB-EC"/>
</dbReference>
<gene>
    <name evidence="10" type="ORF">Cvel_548</name>
</gene>
<dbReference type="GO" id="GO:0009117">
    <property type="term" value="P:nucleotide metabolic process"/>
    <property type="evidence" value="ECO:0007669"/>
    <property type="project" value="UniProtKB-KW"/>
</dbReference>
<dbReference type="PANTHER" id="PTHR13045">
    <property type="entry name" value="5'-NUCLEOTIDASE"/>
    <property type="match status" value="1"/>
</dbReference>
<dbReference type="InterPro" id="IPR036412">
    <property type="entry name" value="HAD-like_sf"/>
</dbReference>
<feature type="compositionally biased region" description="Polar residues" evidence="9">
    <location>
        <begin position="1"/>
        <end position="10"/>
    </location>
</feature>
<dbReference type="EMBL" id="CDMZ01000883">
    <property type="protein sequence ID" value="CEM23271.1"/>
    <property type="molecule type" value="Genomic_DNA"/>
</dbReference>
<dbReference type="FunFam" id="1.10.150.340:FF:000001">
    <property type="entry name" value="Cytosolic 5-nucleotidase 3-like"/>
    <property type="match status" value="1"/>
</dbReference>
<evidence type="ECO:0000313" key="10">
    <source>
        <dbReference type="EMBL" id="CEM23271.1"/>
    </source>
</evidence>
<dbReference type="AlphaFoldDB" id="A0A0G4G4H7"/>
<evidence type="ECO:0000256" key="5">
    <source>
        <dbReference type="ARBA" id="ARBA00022741"/>
    </source>
</evidence>
<dbReference type="SUPFAM" id="SSF56784">
    <property type="entry name" value="HAD-like"/>
    <property type="match status" value="1"/>
</dbReference>
<keyword evidence="7" id="KW-0460">Magnesium</keyword>
<evidence type="ECO:0000256" key="6">
    <source>
        <dbReference type="ARBA" id="ARBA00022801"/>
    </source>
</evidence>
<dbReference type="SFLD" id="SFLDS00003">
    <property type="entry name" value="Haloacid_Dehalogenase"/>
    <property type="match status" value="1"/>
</dbReference>
<proteinExistence type="inferred from homology"/>
<dbReference type="Gene3D" id="1.10.150.340">
    <property type="entry name" value="Pyrimidine 5'-nucleotidase (UMPH-1), N-terminal domain"/>
    <property type="match status" value="1"/>
</dbReference>
<dbReference type="Gene3D" id="3.40.50.1000">
    <property type="entry name" value="HAD superfamily/HAD-like"/>
    <property type="match status" value="1"/>
</dbReference>
<dbReference type="GO" id="GO:0000166">
    <property type="term" value="F:nucleotide binding"/>
    <property type="evidence" value="ECO:0007669"/>
    <property type="project" value="UniProtKB-KW"/>
</dbReference>
<evidence type="ECO:0000256" key="3">
    <source>
        <dbReference type="ARBA" id="ARBA00012643"/>
    </source>
</evidence>
<name>A0A0G4G4H7_9ALVE</name>
<evidence type="ECO:0000256" key="1">
    <source>
        <dbReference type="ARBA" id="ARBA00000815"/>
    </source>
</evidence>
<evidence type="ECO:0000256" key="9">
    <source>
        <dbReference type="SAM" id="MobiDB-lite"/>
    </source>
</evidence>